<dbReference type="AlphaFoldDB" id="A0A162JIP1"/>
<protein>
    <submittedName>
        <fullName evidence="2">Uncharacterized protein</fullName>
    </submittedName>
</protein>
<organism evidence="2 3">
    <name type="scientific">Cordyceps fumosorosea (strain ARSEF 2679)</name>
    <name type="common">Isaria fumosorosea</name>
    <dbReference type="NCBI Taxonomy" id="1081104"/>
    <lineage>
        <taxon>Eukaryota</taxon>
        <taxon>Fungi</taxon>
        <taxon>Dikarya</taxon>
        <taxon>Ascomycota</taxon>
        <taxon>Pezizomycotina</taxon>
        <taxon>Sordariomycetes</taxon>
        <taxon>Hypocreomycetidae</taxon>
        <taxon>Hypocreales</taxon>
        <taxon>Cordycipitaceae</taxon>
        <taxon>Cordyceps</taxon>
    </lineage>
</organism>
<evidence type="ECO:0000313" key="2">
    <source>
        <dbReference type="EMBL" id="OAA69582.1"/>
    </source>
</evidence>
<reference evidence="2 3" key="1">
    <citation type="journal article" date="2016" name="Genome Biol. Evol.">
        <title>Divergent and convergent evolution of fungal pathogenicity.</title>
        <authorList>
            <person name="Shang Y."/>
            <person name="Xiao G."/>
            <person name="Zheng P."/>
            <person name="Cen K."/>
            <person name="Zhan S."/>
            <person name="Wang C."/>
        </authorList>
    </citation>
    <scope>NUCLEOTIDE SEQUENCE [LARGE SCALE GENOMIC DNA]</scope>
    <source>
        <strain evidence="2 3">ARSEF 2679</strain>
    </source>
</reference>
<dbReference type="Proteomes" id="UP000076744">
    <property type="component" value="Unassembled WGS sequence"/>
</dbReference>
<name>A0A162JIP1_CORFA</name>
<dbReference type="GeneID" id="30019144"/>
<feature type="region of interest" description="Disordered" evidence="1">
    <location>
        <begin position="1"/>
        <end position="57"/>
    </location>
</feature>
<gene>
    <name evidence="2" type="ORF">ISF_02852</name>
</gene>
<feature type="compositionally biased region" description="Low complexity" evidence="1">
    <location>
        <begin position="1"/>
        <end position="31"/>
    </location>
</feature>
<evidence type="ECO:0000256" key="1">
    <source>
        <dbReference type="SAM" id="MobiDB-lite"/>
    </source>
</evidence>
<evidence type="ECO:0000313" key="3">
    <source>
        <dbReference type="Proteomes" id="UP000076744"/>
    </source>
</evidence>
<accession>A0A162JIP1</accession>
<sequence>MPSKSPSTDLSHLPTTTTTTTTTMETLLPPSATETRHLPHNRAANKTAPGDPWQSRRHEVRAVAKKLAAADDPFTCRRMGFACALTGGLDPDAASPCPALAGRHASARAHHFETQLPPLTSRPLAVTVTATAGARRTYKRDRYTPTDLDDDVALAKSAVRMPCDDNSHNTIAAAATAAASPRSVQTESEDAVAERAQVAALYEAGLLYRDAGAGRRLTLDSISHEEPTYAIRTAKPRRRMHGRPGGLELSFSDMGDEESLVQYVMALTASEADAADASSTLSSPTLQAIQEMDDASLESWVVLDKDGAARITLDGSSSRL</sequence>
<proteinExistence type="predicted"/>
<comment type="caution">
    <text evidence="2">The sequence shown here is derived from an EMBL/GenBank/DDBJ whole genome shotgun (WGS) entry which is preliminary data.</text>
</comment>
<dbReference type="OrthoDB" id="5207704at2759"/>
<dbReference type="RefSeq" id="XP_018706186.1">
    <property type="nucleotide sequence ID" value="XM_018846458.1"/>
</dbReference>
<dbReference type="EMBL" id="AZHB01000005">
    <property type="protein sequence ID" value="OAA69582.1"/>
    <property type="molecule type" value="Genomic_DNA"/>
</dbReference>
<keyword evidence="3" id="KW-1185">Reference proteome</keyword>